<dbReference type="Proteomes" id="UP000818603">
    <property type="component" value="Unassembled WGS sequence"/>
</dbReference>
<reference evidence="3 5" key="2">
    <citation type="submission" date="2020-02" db="EMBL/GenBank/DDBJ databases">
        <title>Genome sequence of Parvularcula flava strain NH6-79.</title>
        <authorList>
            <person name="Abdul Karim M.H."/>
            <person name="Lam M.Q."/>
            <person name="Chen S.J."/>
            <person name="Yahya A."/>
            <person name="Shahir S."/>
            <person name="Shamsir M.S."/>
            <person name="Chong C.S."/>
        </authorList>
    </citation>
    <scope>NUCLEOTIDE SEQUENCE [LARGE SCALE GENOMIC DNA]</scope>
    <source>
        <strain evidence="3 5">NH6-79</strain>
    </source>
</reference>
<sequence length="49" mass="5456">MHYRSPYQRRKAKAIAIARNAEVQVRFLGVVVAGLSGMGLVLLLRGWAM</sequence>
<evidence type="ECO:0000313" key="3">
    <source>
        <dbReference type="EMBL" id="NHK27652.1"/>
    </source>
</evidence>
<dbReference type="AlphaFoldDB" id="A0A8J3EQT4"/>
<accession>A0A8J3EQT4</accession>
<dbReference type="EMBL" id="VCJR02000001">
    <property type="protein sequence ID" value="NHK27652.1"/>
    <property type="molecule type" value="Genomic_DNA"/>
</dbReference>
<comment type="caution">
    <text evidence="2">The sequence shown here is derived from an EMBL/GenBank/DDBJ whole genome shotgun (WGS) entry which is preliminary data.</text>
</comment>
<evidence type="ECO:0000313" key="2">
    <source>
        <dbReference type="EMBL" id="GGH96089.1"/>
    </source>
</evidence>
<name>A0A8J3EQT4_9PROT</name>
<evidence type="ECO:0000313" key="4">
    <source>
        <dbReference type="Proteomes" id="UP000621856"/>
    </source>
</evidence>
<keyword evidence="1" id="KW-0812">Transmembrane</keyword>
<organism evidence="2 4">
    <name type="scientific">Aquisalinus luteolus</name>
    <dbReference type="NCBI Taxonomy" id="1566827"/>
    <lineage>
        <taxon>Bacteria</taxon>
        <taxon>Pseudomonadati</taxon>
        <taxon>Pseudomonadota</taxon>
        <taxon>Alphaproteobacteria</taxon>
        <taxon>Parvularculales</taxon>
        <taxon>Parvularculaceae</taxon>
        <taxon>Aquisalinus</taxon>
    </lineage>
</organism>
<dbReference type="EMBL" id="BMGZ01000001">
    <property type="protein sequence ID" value="GGH96089.1"/>
    <property type="molecule type" value="Genomic_DNA"/>
</dbReference>
<keyword evidence="5" id="KW-1185">Reference proteome</keyword>
<reference evidence="2" key="1">
    <citation type="journal article" date="2014" name="Int. J. Syst. Evol. Microbiol.">
        <title>Complete genome sequence of Corynebacterium casei LMG S-19264T (=DSM 44701T), isolated from a smear-ripened cheese.</title>
        <authorList>
            <consortium name="US DOE Joint Genome Institute (JGI-PGF)"/>
            <person name="Walter F."/>
            <person name="Albersmeier A."/>
            <person name="Kalinowski J."/>
            <person name="Ruckert C."/>
        </authorList>
    </citation>
    <scope>NUCLEOTIDE SEQUENCE</scope>
    <source>
        <strain evidence="2">CGMCC 1.14984</strain>
    </source>
</reference>
<protein>
    <submittedName>
        <fullName evidence="2">Uncharacterized protein</fullName>
    </submittedName>
</protein>
<reference evidence="2" key="3">
    <citation type="submission" date="2020-09" db="EMBL/GenBank/DDBJ databases">
        <authorList>
            <person name="Sun Q."/>
            <person name="Zhou Y."/>
        </authorList>
    </citation>
    <scope>NUCLEOTIDE SEQUENCE</scope>
    <source>
        <strain evidence="2">CGMCC 1.14984</strain>
    </source>
</reference>
<proteinExistence type="predicted"/>
<evidence type="ECO:0000256" key="1">
    <source>
        <dbReference type="SAM" id="Phobius"/>
    </source>
</evidence>
<keyword evidence="1" id="KW-1133">Transmembrane helix</keyword>
<gene>
    <name evidence="3" type="ORF">FF098_007045</name>
    <name evidence="2" type="ORF">GCM10011355_14170</name>
</gene>
<keyword evidence="1" id="KW-0472">Membrane</keyword>
<feature type="transmembrane region" description="Helical" evidence="1">
    <location>
        <begin position="27"/>
        <end position="48"/>
    </location>
</feature>
<dbReference type="Proteomes" id="UP000621856">
    <property type="component" value="Unassembled WGS sequence"/>
</dbReference>
<dbReference type="RefSeq" id="WP_155138778.1">
    <property type="nucleotide sequence ID" value="NZ_BMGZ01000001.1"/>
</dbReference>
<evidence type="ECO:0000313" key="5">
    <source>
        <dbReference type="Proteomes" id="UP000818603"/>
    </source>
</evidence>